<dbReference type="PANTHER" id="PTHR48249">
    <property type="entry name" value="MEDIATOR OF RNA POLYMERASE II TRANSCRIPTION SUBUNIT 13"/>
    <property type="match status" value="1"/>
</dbReference>
<keyword evidence="6 9" id="KW-0010">Activator</keyword>
<dbReference type="Pfam" id="PF06333">
    <property type="entry name" value="Med13_C"/>
    <property type="match status" value="1"/>
</dbReference>
<feature type="region of interest" description="Disordered" evidence="10">
    <location>
        <begin position="442"/>
        <end position="512"/>
    </location>
</feature>
<feature type="region of interest" description="Disordered" evidence="10">
    <location>
        <begin position="1584"/>
        <end position="1624"/>
    </location>
</feature>
<dbReference type="Pfam" id="PF18296">
    <property type="entry name" value="MID_MedPIWI"/>
    <property type="match status" value="1"/>
</dbReference>
<evidence type="ECO:0000313" key="13">
    <source>
        <dbReference type="EMBL" id="RWS28447.1"/>
    </source>
</evidence>
<keyword evidence="4 9" id="KW-0678">Repressor</keyword>
<dbReference type="GO" id="GO:0003713">
    <property type="term" value="F:transcription coactivator activity"/>
    <property type="evidence" value="ECO:0007669"/>
    <property type="project" value="TreeGrafter"/>
</dbReference>
<organism evidence="13 14">
    <name type="scientific">Leptotrombidium deliense</name>
    <dbReference type="NCBI Taxonomy" id="299467"/>
    <lineage>
        <taxon>Eukaryota</taxon>
        <taxon>Metazoa</taxon>
        <taxon>Ecdysozoa</taxon>
        <taxon>Arthropoda</taxon>
        <taxon>Chelicerata</taxon>
        <taxon>Arachnida</taxon>
        <taxon>Acari</taxon>
        <taxon>Acariformes</taxon>
        <taxon>Trombidiformes</taxon>
        <taxon>Prostigmata</taxon>
        <taxon>Anystina</taxon>
        <taxon>Parasitengona</taxon>
        <taxon>Trombiculoidea</taxon>
        <taxon>Trombiculidae</taxon>
        <taxon>Leptotrombidium</taxon>
    </lineage>
</organism>
<feature type="compositionally biased region" description="Low complexity" evidence="10">
    <location>
        <begin position="785"/>
        <end position="798"/>
    </location>
</feature>
<feature type="compositionally biased region" description="Polar residues" evidence="10">
    <location>
        <begin position="539"/>
        <end position="570"/>
    </location>
</feature>
<comment type="function">
    <text evidence="9">Component of the Mediator complex, a coactivator involved in regulated transcription of nearly all RNA polymerase II-dependent genes. Mediator functions as a bridge to convey information from gene-specific regulatory proteins to the basal RNA polymerase II transcription machinery. Mediator is recruited to promoters by direct interactions with regulatory proteins and serves as a scaffold for the assembly of a functional preinitiation complex with RNA polymerase II and the general transcription factors.</text>
</comment>
<feature type="region of interest" description="Disordered" evidence="10">
    <location>
        <begin position="526"/>
        <end position="570"/>
    </location>
</feature>
<evidence type="ECO:0000256" key="4">
    <source>
        <dbReference type="ARBA" id="ARBA00022491"/>
    </source>
</evidence>
<dbReference type="Proteomes" id="UP000288716">
    <property type="component" value="Unassembled WGS sequence"/>
</dbReference>
<comment type="similarity">
    <text evidence="2 9">Belongs to the Mediator complex subunit 13 family.</text>
</comment>
<gene>
    <name evidence="13" type="ORF">B4U80_03820</name>
</gene>
<feature type="compositionally biased region" description="Polar residues" evidence="10">
    <location>
        <begin position="496"/>
        <end position="508"/>
    </location>
</feature>
<feature type="region of interest" description="Disordered" evidence="10">
    <location>
        <begin position="748"/>
        <end position="798"/>
    </location>
</feature>
<evidence type="ECO:0000259" key="12">
    <source>
        <dbReference type="Pfam" id="PF18296"/>
    </source>
</evidence>
<dbReference type="GO" id="GO:0045944">
    <property type="term" value="P:positive regulation of transcription by RNA polymerase II"/>
    <property type="evidence" value="ECO:0007669"/>
    <property type="project" value="TreeGrafter"/>
</dbReference>
<comment type="subcellular location">
    <subcellularLocation>
        <location evidence="1 9">Nucleus</location>
    </subcellularLocation>
</comment>
<feature type="region of interest" description="Disordered" evidence="10">
    <location>
        <begin position="1048"/>
        <end position="1072"/>
    </location>
</feature>
<feature type="compositionally biased region" description="Polar residues" evidence="10">
    <location>
        <begin position="766"/>
        <end position="780"/>
    </location>
</feature>
<keyword evidence="7 9" id="KW-0804">Transcription</keyword>
<proteinExistence type="inferred from homology"/>
<evidence type="ECO:0000256" key="3">
    <source>
        <dbReference type="ARBA" id="ARBA00019618"/>
    </source>
</evidence>
<keyword evidence="14" id="KW-1185">Reference proteome</keyword>
<evidence type="ECO:0000256" key="5">
    <source>
        <dbReference type="ARBA" id="ARBA00023015"/>
    </source>
</evidence>
<comment type="caution">
    <text evidence="13">The sequence shown here is derived from an EMBL/GenBank/DDBJ whole genome shotgun (WGS) entry which is preliminary data.</text>
</comment>
<evidence type="ECO:0000256" key="8">
    <source>
        <dbReference type="ARBA" id="ARBA00023242"/>
    </source>
</evidence>
<dbReference type="STRING" id="299467.A0A443SLP6"/>
<feature type="region of interest" description="Disordered" evidence="10">
    <location>
        <begin position="291"/>
        <end position="310"/>
    </location>
</feature>
<evidence type="ECO:0000256" key="10">
    <source>
        <dbReference type="SAM" id="MobiDB-lite"/>
    </source>
</evidence>
<comment type="subunit">
    <text evidence="9">Component of the Mediator complex.</text>
</comment>
<name>A0A443SLP6_9ACAR</name>
<evidence type="ECO:0000256" key="9">
    <source>
        <dbReference type="RuleBase" id="RU364134"/>
    </source>
</evidence>
<accession>A0A443SLP6</accession>
<dbReference type="InterPro" id="IPR041285">
    <property type="entry name" value="MID_MedPIWI"/>
</dbReference>
<feature type="compositionally biased region" description="Polar residues" evidence="10">
    <location>
        <begin position="291"/>
        <end position="309"/>
    </location>
</feature>
<dbReference type="InterPro" id="IPR009401">
    <property type="entry name" value="Med13_C"/>
</dbReference>
<protein>
    <recommendedName>
        <fullName evidence="3 9">Mediator of RNA polymerase II transcription subunit 13</fullName>
    </recommendedName>
</protein>
<feature type="domain" description="Mediator complex subunit Med13 C-terminal" evidence="11">
    <location>
        <begin position="1749"/>
        <end position="2152"/>
    </location>
</feature>
<evidence type="ECO:0000256" key="2">
    <source>
        <dbReference type="ARBA" id="ARBA00009354"/>
    </source>
</evidence>
<dbReference type="PANTHER" id="PTHR48249:SF3">
    <property type="entry name" value="MEDIATOR OF RNA POLYMERASE II TRANSCRIPTION SUBUNIT 13"/>
    <property type="match status" value="1"/>
</dbReference>
<dbReference type="InterPro" id="IPR051139">
    <property type="entry name" value="Mediator_complx_sub13"/>
</dbReference>
<evidence type="ECO:0000256" key="6">
    <source>
        <dbReference type="ARBA" id="ARBA00023159"/>
    </source>
</evidence>
<reference evidence="13 14" key="1">
    <citation type="journal article" date="2018" name="Gigascience">
        <title>Genomes of trombidid mites reveal novel predicted allergens and laterally-transferred genes associated with secondary metabolism.</title>
        <authorList>
            <person name="Dong X."/>
            <person name="Chaisiri K."/>
            <person name="Xia D."/>
            <person name="Armstrong S.D."/>
            <person name="Fang Y."/>
            <person name="Donnelly M.J."/>
            <person name="Kadowaki T."/>
            <person name="McGarry J.W."/>
            <person name="Darby A.C."/>
            <person name="Makepeace B.L."/>
        </authorList>
    </citation>
    <scope>NUCLEOTIDE SEQUENCE [LARGE SCALE GENOMIC DNA]</scope>
    <source>
        <strain evidence="13">UoL-UT</strain>
    </source>
</reference>
<keyword evidence="5 9" id="KW-0805">Transcription regulation</keyword>
<feature type="compositionally biased region" description="Polar residues" evidence="10">
    <location>
        <begin position="442"/>
        <end position="454"/>
    </location>
</feature>
<sequence length="2163" mass="238592">MDCRMSVVRYYSKPYTILLRDAYCHVVLLDLDVGLCNLLMCSKMKLTTVVNLHVRHPNRGNASASPAQLSIAFNFFVHGESTVCATIDVKQHQPIFQLTKNCFLTAQGPQNGLNVILSPYGLSGFLTGQSYKDSDPVVQRLLKEWKKFYPVNFNEKDIQHTTKRQHQMQLTSFHVECSDEAPLNNASSGAFPAVVEVVVAGIKMKYPSCYTYVTSDARRKLKSEVKMVAKSVKQTGNQECVTSTSSPRTTTDTFNDENECKLRTPALSPRQPHVASPTYRIRSSACQEININRQNQKDTTQSSATSGSSPCEDISVLARWDFSDPCLKTNCSCYRCKSKKQNLNSTKASNISSNIQNSNCGVNKKLEKNEKDKVHKNLKVSTPFHKRIVSDDLMCEVDSLLHDRESSECVSAVSIGSVSAQSSQQPKTPSCQVYKSPLGQASLPSIQSNATTPGGTAVDSPRSVAPLVNSEGPASYGVFESNLSSVSPGTAKDESSGQLESTVGTPNASKERSHLEQLLSPYHSVSSVKGVNLNPPEDSPSTTQWANAQGTNESESISGAGGQSCSITKSEPTMHTHPLISQMNGFKRPLLPANPLEESTQQRNCYLYDFTCTNVLTANWDLPPPKNRRVMNFTDSNNYGMKKDSVIDSTLDMMHNKPKDPYEFSEFDEDCAAFKESNEEGTRNEVLIVNSAEAALNNGAATPQTIKDSVKQNVTGDVSTMSPQTPVVFTRDEDLIVSYRDLEQIFDTSSGEESNDERFQAPSAPPNSSKGVVSHVNATDDSIKGSKSGSGNNANSSSGILGVAELTRMFPTPPSLEHNTAPSPCNFFAGTDPTLIDDVSVREKLDIYPSSPSLLETSKDWSYVYKPPLQSHCITSSKYGPLQNIPIVPAVQLPPECNYKPSSSQCLQNSAKSFQQSSQHCNTQPPGYFHHQPGTGIHNVNNQTLHSHQLQRMPLQSHFSVAACPPTVATNGGVVGGRIMRHPSTMRPVPPQMHFVNTQQSYAAHYPACIGGERHAQNSATCSPQFPPVPYQVEAPLHQGSTHMYSSYHSYHSSPHHGHSTPPINGNSSSLPPLSYDIQSQQGSYLSTRSSLQDSNVTNLEAHSLLVNLVLSDSMLNLFKDHNFESCALCVCNTNIRGSDVGVYLPDMLLPSGSEELQCKCICGFSAVSYRHRSAFAGLFYEDEIEITGVVYDPTEGRKRKSLSLVESLNKSEDISEKECAKSDNSLIDCDQPNSTLIDLLKSQCSTIFSSSSLLRKASVYESIKKNNNNVQSSGIPVMLNSTRVVTKNTFLMRSDSLLRSDSCEIAFMALISGKQAIDGHPSKLMLQQYNTSDRINIKASTLHEWPFSNGGVPSNNYQVIRLLRNLQPLLQEAVQKKPQAMWEVTYTVSGPLTWRQFHRLAGRGTDDQCEPQPIPSLLVGHDKDWMALSPFGLKYWEKLLLEPYSVTKDIAYIVVAPDNGYILSHVKSYFKELSTTYEMLRLGKHCPIAKVLRDGIMRVGKTTAKNLADKPVDEWFNQIGDGNVASKLKMYAQACRHYVTPLLTAQSLEKLLCENFSSRPLESTSNVSTSNSTLPKIISSSPVASESASVHESKSNTEESTESVNISTSASQQPTDSVEQDDDPNKQAAVVIYIVEPFTFANMDDELYRLSCLGLMRCYIQMLKYIPEQMQSHIHLQLVSLDAVLGLGKDFLGSKRQDQLKSLAISVFNQCRKIVSNQSISKSLTGFGPAASLDIFLKNKEMNTARIYTPPYILAPLKDKQTELVEISGDRREKSQTLFCAYCLSEDQRWLIVSCCNDKGDLLESTCINIEVPNRTRRKKASVKKFGLHKVMEFVLSVIAETLQPWRLIIGRLGRVGHGELREWAYLLSKKSLLRYSRHLREKCRQCSFMAPYDIPCIFSACLISLEADTSLRVFPDQFTPDDRFSNNSNNCQLSTPEDASCTHILVFPTSATTQSSQGTFPIDPLGPNIGEDDLLQALGADGDELGVDDGINDIFGWPESPPVSPGVGSPRGPVPHLDKLDSTAACIIRQNSSVIGGDSTEEPPQLQQQPLALGYYVSTAQTGPLPKWFWSSCSHLENICPSALLIHTPSVQQSSDDLYSNTRSNHPLDSDFTTDVLRYVLEGYNSLSWINLDPSTHDRMSCLPVHIQILMQLYHTVQALI</sequence>
<dbReference type="VEuPathDB" id="VectorBase:LDEU003593"/>
<dbReference type="GO" id="GO:0016592">
    <property type="term" value="C:mediator complex"/>
    <property type="evidence" value="ECO:0007669"/>
    <property type="project" value="InterPro"/>
</dbReference>
<dbReference type="EMBL" id="NCKV01001376">
    <property type="protein sequence ID" value="RWS28447.1"/>
    <property type="molecule type" value="Genomic_DNA"/>
</dbReference>
<evidence type="ECO:0000259" key="11">
    <source>
        <dbReference type="Pfam" id="PF06333"/>
    </source>
</evidence>
<dbReference type="OrthoDB" id="103819at2759"/>
<feature type="domain" description="MID" evidence="12">
    <location>
        <begin position="1449"/>
        <end position="1714"/>
    </location>
</feature>
<evidence type="ECO:0000256" key="1">
    <source>
        <dbReference type="ARBA" id="ARBA00004123"/>
    </source>
</evidence>
<evidence type="ECO:0000256" key="7">
    <source>
        <dbReference type="ARBA" id="ARBA00023163"/>
    </source>
</evidence>
<keyword evidence="8 9" id="KW-0539">Nucleus</keyword>
<evidence type="ECO:0000313" key="14">
    <source>
        <dbReference type="Proteomes" id="UP000288716"/>
    </source>
</evidence>